<comment type="caution">
    <text evidence="3">The sequence shown here is derived from an EMBL/GenBank/DDBJ whole genome shotgun (WGS) entry which is preliminary data.</text>
</comment>
<feature type="region of interest" description="Disordered" evidence="2">
    <location>
        <begin position="102"/>
        <end position="122"/>
    </location>
</feature>
<evidence type="ECO:0000313" key="3">
    <source>
        <dbReference type="EMBL" id="CAH0048045.1"/>
    </source>
</evidence>
<gene>
    <name evidence="3" type="ORF">CSOL1703_00016297</name>
</gene>
<name>A0A9N9Z2L9_9HYPO</name>
<reference evidence="4" key="1">
    <citation type="submission" date="2019-06" db="EMBL/GenBank/DDBJ databases">
        <authorList>
            <person name="Broberg M."/>
        </authorList>
    </citation>
    <scope>NUCLEOTIDE SEQUENCE [LARGE SCALE GENOMIC DNA]</scope>
</reference>
<organism evidence="3 4">
    <name type="scientific">Clonostachys solani</name>
    <dbReference type="NCBI Taxonomy" id="160281"/>
    <lineage>
        <taxon>Eukaryota</taxon>
        <taxon>Fungi</taxon>
        <taxon>Dikarya</taxon>
        <taxon>Ascomycota</taxon>
        <taxon>Pezizomycotina</taxon>
        <taxon>Sordariomycetes</taxon>
        <taxon>Hypocreomycetidae</taxon>
        <taxon>Hypocreales</taxon>
        <taxon>Bionectriaceae</taxon>
        <taxon>Clonostachys</taxon>
    </lineage>
</organism>
<reference evidence="3 4" key="2">
    <citation type="submission" date="2021-10" db="EMBL/GenBank/DDBJ databases">
        <authorList>
            <person name="Piombo E."/>
        </authorList>
    </citation>
    <scope>NUCLEOTIDE SEQUENCE [LARGE SCALE GENOMIC DNA]</scope>
</reference>
<protein>
    <submittedName>
        <fullName evidence="3">Uncharacterized protein</fullName>
    </submittedName>
</protein>
<dbReference type="AlphaFoldDB" id="A0A9N9Z2L9"/>
<dbReference type="EMBL" id="CABFOC020000034">
    <property type="protein sequence ID" value="CAH0048045.1"/>
    <property type="molecule type" value="Genomic_DNA"/>
</dbReference>
<evidence type="ECO:0000256" key="1">
    <source>
        <dbReference type="SAM" id="Coils"/>
    </source>
</evidence>
<feature type="coiled-coil region" evidence="1">
    <location>
        <begin position="38"/>
        <end position="75"/>
    </location>
</feature>
<sequence length="122" mass="13976">MSDYMYGNKRVLSADDALLSRHKKRRTQEHQLRRQRLKRKLASELDVFEQYIQALETQEDETVVTEEQLADEEEDLADVPDACLAMPSAFLDGMIAQMEQACGSTMNSVPESALDDIKRHDD</sequence>
<keyword evidence="4" id="KW-1185">Reference proteome</keyword>
<accession>A0A9N9Z2L9</accession>
<evidence type="ECO:0000313" key="4">
    <source>
        <dbReference type="Proteomes" id="UP000775872"/>
    </source>
</evidence>
<keyword evidence="1" id="KW-0175">Coiled coil</keyword>
<proteinExistence type="predicted"/>
<dbReference type="Proteomes" id="UP000775872">
    <property type="component" value="Unassembled WGS sequence"/>
</dbReference>
<evidence type="ECO:0000256" key="2">
    <source>
        <dbReference type="SAM" id="MobiDB-lite"/>
    </source>
</evidence>